<reference evidence="2" key="1">
    <citation type="submission" date="2022-03" db="EMBL/GenBank/DDBJ databases">
        <title>Sea Food Isolates.</title>
        <authorList>
            <person name="Li c."/>
        </authorList>
    </citation>
    <scope>NUCLEOTIDE SEQUENCE</scope>
    <source>
        <strain evidence="2">19NY04SH03</strain>
    </source>
</reference>
<protein>
    <submittedName>
        <fullName evidence="2">PAS domain S-box protein</fullName>
    </submittedName>
</protein>
<dbReference type="PROSITE" id="PS50112">
    <property type="entry name" value="PAS"/>
    <property type="match status" value="1"/>
</dbReference>
<dbReference type="InterPro" id="IPR000014">
    <property type="entry name" value="PAS"/>
</dbReference>
<dbReference type="EMBL" id="CP095346">
    <property type="protein sequence ID" value="XAG72069.1"/>
    <property type="molecule type" value="Genomic_DNA"/>
</dbReference>
<proteinExistence type="predicted"/>
<dbReference type="CDD" id="cd00130">
    <property type="entry name" value="PAS"/>
    <property type="match status" value="1"/>
</dbReference>
<evidence type="ECO:0000313" key="2">
    <source>
        <dbReference type="EMBL" id="XAG72069.1"/>
    </source>
</evidence>
<sequence length="261" mass="29821">MAQADSQECLQKKALKNPTSVGYRSIAWSLNIETHEFICDQAVLNSLLSSKHSFTNIKDFLRYMTPSKAAEMKRCFKYVIETGESHHFNCSLVIAEQTLIYVEFLIERVSTVLLKGTVQPLMILGSIRELAKLFEDLFDNTHHGFMLTDQETRILACNRYFEQYSGFKQSELLGLKASIFNSQKHSANFYQSMWHDINHYGSWSGVILNRLASGKISPQELTIQKITLQDGRVFFLGMTLDLSENLYRVADTPLGEIDLLT</sequence>
<accession>A0AAU6UDJ8</accession>
<dbReference type="NCBIfam" id="TIGR00229">
    <property type="entry name" value="sensory_box"/>
    <property type="match status" value="1"/>
</dbReference>
<organism evidence="2">
    <name type="scientific">bacterium 19NY04SH03</name>
    <dbReference type="NCBI Taxonomy" id="2920647"/>
    <lineage>
        <taxon>Bacteria</taxon>
    </lineage>
</organism>
<dbReference type="InterPro" id="IPR035965">
    <property type="entry name" value="PAS-like_dom_sf"/>
</dbReference>
<dbReference type="SUPFAM" id="SSF55785">
    <property type="entry name" value="PYP-like sensor domain (PAS domain)"/>
    <property type="match status" value="1"/>
</dbReference>
<dbReference type="Gene3D" id="3.30.450.20">
    <property type="entry name" value="PAS domain"/>
    <property type="match status" value="1"/>
</dbReference>
<dbReference type="InterPro" id="IPR013767">
    <property type="entry name" value="PAS_fold"/>
</dbReference>
<gene>
    <name evidence="2" type="ORF">MRN42_08695</name>
</gene>
<feature type="domain" description="PAS" evidence="1">
    <location>
        <begin position="130"/>
        <end position="174"/>
    </location>
</feature>
<dbReference type="GO" id="GO:0006355">
    <property type="term" value="P:regulation of DNA-templated transcription"/>
    <property type="evidence" value="ECO:0007669"/>
    <property type="project" value="InterPro"/>
</dbReference>
<evidence type="ECO:0000259" key="1">
    <source>
        <dbReference type="PROSITE" id="PS50112"/>
    </source>
</evidence>
<dbReference type="AlphaFoldDB" id="A0AAU6UDJ8"/>
<name>A0AAU6UDJ8_UNCXX</name>
<dbReference type="Pfam" id="PF00989">
    <property type="entry name" value="PAS"/>
    <property type="match status" value="1"/>
</dbReference>
<dbReference type="SMART" id="SM00091">
    <property type="entry name" value="PAS"/>
    <property type="match status" value="1"/>
</dbReference>